<dbReference type="AlphaFoldDB" id="A0A1D1VRL5"/>
<dbReference type="OrthoDB" id="2016582at2759"/>
<sequence>MTSAQILAILEPPGIFKKDKWRPEGVTQVPWKNGRELVWGVTVVDTLALTNVTMSPLKAGSTADAAQKR</sequence>
<accession>A0A1D1VRL5</accession>
<evidence type="ECO:0000313" key="2">
    <source>
        <dbReference type="Proteomes" id="UP000186922"/>
    </source>
</evidence>
<keyword evidence="2" id="KW-1185">Reference proteome</keyword>
<dbReference type="EMBL" id="BDGG01000008">
    <property type="protein sequence ID" value="GAV02833.1"/>
    <property type="molecule type" value="Genomic_DNA"/>
</dbReference>
<protein>
    <submittedName>
        <fullName evidence="1">Uncharacterized protein</fullName>
    </submittedName>
</protein>
<reference evidence="1 2" key="1">
    <citation type="journal article" date="2016" name="Nat. Commun.">
        <title>Extremotolerant tardigrade genome and improved radiotolerance of human cultured cells by tardigrade-unique protein.</title>
        <authorList>
            <person name="Hashimoto T."/>
            <person name="Horikawa D.D."/>
            <person name="Saito Y."/>
            <person name="Kuwahara H."/>
            <person name="Kozuka-Hata H."/>
            <person name="Shin-I T."/>
            <person name="Minakuchi Y."/>
            <person name="Ohishi K."/>
            <person name="Motoyama A."/>
            <person name="Aizu T."/>
            <person name="Enomoto A."/>
            <person name="Kondo K."/>
            <person name="Tanaka S."/>
            <person name="Hara Y."/>
            <person name="Koshikawa S."/>
            <person name="Sagara H."/>
            <person name="Miura T."/>
            <person name="Yokobori S."/>
            <person name="Miyagawa K."/>
            <person name="Suzuki Y."/>
            <person name="Kubo T."/>
            <person name="Oyama M."/>
            <person name="Kohara Y."/>
            <person name="Fujiyama A."/>
            <person name="Arakawa K."/>
            <person name="Katayama T."/>
            <person name="Toyoda A."/>
            <person name="Kunieda T."/>
        </authorList>
    </citation>
    <scope>NUCLEOTIDE SEQUENCE [LARGE SCALE GENOMIC DNA]</scope>
    <source>
        <strain evidence="1 2">YOKOZUNA-1</strain>
    </source>
</reference>
<organism evidence="1 2">
    <name type="scientific">Ramazzottius varieornatus</name>
    <name type="common">Water bear</name>
    <name type="synonym">Tardigrade</name>
    <dbReference type="NCBI Taxonomy" id="947166"/>
    <lineage>
        <taxon>Eukaryota</taxon>
        <taxon>Metazoa</taxon>
        <taxon>Ecdysozoa</taxon>
        <taxon>Tardigrada</taxon>
        <taxon>Eutardigrada</taxon>
        <taxon>Parachela</taxon>
        <taxon>Hypsibioidea</taxon>
        <taxon>Ramazzottiidae</taxon>
        <taxon>Ramazzottius</taxon>
    </lineage>
</organism>
<proteinExistence type="predicted"/>
<comment type="caution">
    <text evidence="1">The sequence shown here is derived from an EMBL/GenBank/DDBJ whole genome shotgun (WGS) entry which is preliminary data.</text>
</comment>
<dbReference type="Proteomes" id="UP000186922">
    <property type="component" value="Unassembled WGS sequence"/>
</dbReference>
<gene>
    <name evidence="1" type="primary">RvY_13349-1</name>
    <name evidence="1" type="synonym">RvY_13349.1</name>
    <name evidence="1" type="ORF">RvY_13349</name>
</gene>
<evidence type="ECO:0000313" key="1">
    <source>
        <dbReference type="EMBL" id="GAV02833.1"/>
    </source>
</evidence>
<name>A0A1D1VRL5_RAMVA</name>